<dbReference type="KEGG" id="mmar:MODMU_0766"/>
<dbReference type="Proteomes" id="UP000006461">
    <property type="component" value="Chromosome"/>
</dbReference>
<proteinExistence type="predicted"/>
<dbReference type="HOGENOM" id="CLU_112403_0_0_11"/>
<gene>
    <name evidence="2" type="ordered locus">MODMU_0766</name>
</gene>
<feature type="transmembrane region" description="Helical" evidence="1">
    <location>
        <begin position="33"/>
        <end position="52"/>
    </location>
</feature>
<keyword evidence="1" id="KW-1133">Transmembrane helix</keyword>
<evidence type="ECO:0000313" key="3">
    <source>
        <dbReference type="Proteomes" id="UP000006461"/>
    </source>
</evidence>
<name>I4ES56_MODI5</name>
<feature type="transmembrane region" description="Helical" evidence="1">
    <location>
        <begin position="72"/>
        <end position="90"/>
    </location>
</feature>
<keyword evidence="3" id="KW-1185">Reference proteome</keyword>
<dbReference type="OMA" id="YRILWWV"/>
<protein>
    <submittedName>
        <fullName evidence="2">Uncharacterized protein</fullName>
    </submittedName>
</protein>
<keyword evidence="1" id="KW-0472">Membrane</keyword>
<dbReference type="EMBL" id="FO203431">
    <property type="protein sequence ID" value="CCH86219.1"/>
    <property type="molecule type" value="Genomic_DNA"/>
</dbReference>
<keyword evidence="1" id="KW-0812">Transmembrane</keyword>
<accession>I4ES56</accession>
<sequence length="218" mass="22030">MPVRALLTRSALALLVLVLAALAAVGGVSLGGSGLVAVVLAAVVTACLAAGIVRDGDTPRPRQAVVDTAWRAAVGTVAVLLVLSGCVVLAGGSLTALLAGVAVGGVLVRWAVRSARRARRDPGATVLPLPGAGAGGGPVGFLSVEALGREWLRTSAALAQTRDAAVRQALVQRREEALDELERRDPVGFSRWLAEGATVDSDPARYVSGDPTAGYDAA</sequence>
<evidence type="ECO:0000313" key="2">
    <source>
        <dbReference type="EMBL" id="CCH86219.1"/>
    </source>
</evidence>
<dbReference type="eggNOG" id="ENOG502ZMEI">
    <property type="taxonomic scope" value="Bacteria"/>
</dbReference>
<feature type="transmembrane region" description="Helical" evidence="1">
    <location>
        <begin position="96"/>
        <end position="112"/>
    </location>
</feature>
<dbReference type="AlphaFoldDB" id="I4ES56"/>
<reference evidence="2 3" key="1">
    <citation type="journal article" date="2012" name="J. Bacteriol.">
        <title>Genome Sequence of Radiation-Resistant Modestobacter marinus Strain BC501, a Representative Actinobacterium That Thrives on Calcareous Stone Surfaces.</title>
        <authorList>
            <person name="Normand P."/>
            <person name="Gury J."/>
            <person name="Pujic P."/>
            <person name="Chouaia B."/>
            <person name="Crotti E."/>
            <person name="Brusetti L."/>
            <person name="Daffonchio D."/>
            <person name="Vacherie B."/>
            <person name="Barbe V."/>
            <person name="Medigue C."/>
            <person name="Calteau A."/>
            <person name="Ghodhbane-Gtari F."/>
            <person name="Essoussi I."/>
            <person name="Nouioui I."/>
            <person name="Abbassi-Ghozzi I."/>
            <person name="Gtari M."/>
        </authorList>
    </citation>
    <scope>NUCLEOTIDE SEQUENCE [LARGE SCALE GENOMIC DNA]</scope>
    <source>
        <strain evidence="3">BC 501</strain>
    </source>
</reference>
<organism evidence="2 3">
    <name type="scientific">Modestobacter italicus (strain DSM 44449 / CECT 9708 / BC 501)</name>
    <dbReference type="NCBI Taxonomy" id="2732864"/>
    <lineage>
        <taxon>Bacteria</taxon>
        <taxon>Bacillati</taxon>
        <taxon>Actinomycetota</taxon>
        <taxon>Actinomycetes</taxon>
        <taxon>Geodermatophilales</taxon>
        <taxon>Geodermatophilaceae</taxon>
        <taxon>Modestobacter</taxon>
    </lineage>
</organism>
<evidence type="ECO:0000256" key="1">
    <source>
        <dbReference type="SAM" id="Phobius"/>
    </source>
</evidence>